<keyword evidence="1" id="KW-0812">Transmembrane</keyword>
<keyword evidence="3" id="KW-1185">Reference proteome</keyword>
<protein>
    <submittedName>
        <fullName evidence="2">Uncharacterized protein</fullName>
    </submittedName>
</protein>
<name>A0A1G8CF95_9BACT</name>
<dbReference type="EMBL" id="FNAN01000037">
    <property type="protein sequence ID" value="SDH43580.1"/>
    <property type="molecule type" value="Genomic_DNA"/>
</dbReference>
<keyword evidence="1" id="KW-0472">Membrane</keyword>
<gene>
    <name evidence="2" type="ORF">SAMN04487996_13726</name>
</gene>
<evidence type="ECO:0000256" key="1">
    <source>
        <dbReference type="SAM" id="Phobius"/>
    </source>
</evidence>
<feature type="transmembrane region" description="Helical" evidence="1">
    <location>
        <begin position="53"/>
        <end position="73"/>
    </location>
</feature>
<dbReference type="Proteomes" id="UP000198748">
    <property type="component" value="Unassembled WGS sequence"/>
</dbReference>
<keyword evidence="1" id="KW-1133">Transmembrane helix</keyword>
<evidence type="ECO:0000313" key="2">
    <source>
        <dbReference type="EMBL" id="SDH43580.1"/>
    </source>
</evidence>
<accession>A0A1G8CF95</accession>
<evidence type="ECO:0000313" key="3">
    <source>
        <dbReference type="Proteomes" id="UP000198748"/>
    </source>
</evidence>
<organism evidence="2 3">
    <name type="scientific">Dyadobacter soli</name>
    <dbReference type="NCBI Taxonomy" id="659014"/>
    <lineage>
        <taxon>Bacteria</taxon>
        <taxon>Pseudomonadati</taxon>
        <taxon>Bacteroidota</taxon>
        <taxon>Cytophagia</taxon>
        <taxon>Cytophagales</taxon>
        <taxon>Spirosomataceae</taxon>
        <taxon>Dyadobacter</taxon>
    </lineage>
</organism>
<dbReference type="RefSeq" id="WP_218132988.1">
    <property type="nucleotide sequence ID" value="NZ_FNAN01000037.1"/>
</dbReference>
<reference evidence="3" key="1">
    <citation type="submission" date="2016-10" db="EMBL/GenBank/DDBJ databases">
        <authorList>
            <person name="Varghese N."/>
            <person name="Submissions S."/>
        </authorList>
    </citation>
    <scope>NUCLEOTIDE SEQUENCE [LARGE SCALE GENOMIC DNA]</scope>
    <source>
        <strain evidence="3">DSM 25329</strain>
    </source>
</reference>
<sequence length="74" mass="8364">MMTISLAGALALLPVAALCAWFNLGWQEGGFGFLLVVFLMFLEHLRRCKLLEVGYLMTASWVLYRIAILFILLN</sequence>
<feature type="transmembrane region" description="Helical" evidence="1">
    <location>
        <begin position="29"/>
        <end position="46"/>
    </location>
</feature>
<dbReference type="AlphaFoldDB" id="A0A1G8CF95"/>
<dbReference type="STRING" id="659014.SAMN04487996_13726"/>
<proteinExistence type="predicted"/>